<dbReference type="CDD" id="cd08297">
    <property type="entry name" value="CAD3"/>
    <property type="match status" value="1"/>
</dbReference>
<dbReference type="InterPro" id="IPR002328">
    <property type="entry name" value="ADH_Zn_CS"/>
</dbReference>
<keyword evidence="5" id="KW-0560">Oxidoreductase</keyword>
<accession>A0A9W4HIZ5</accession>
<sequence length="340" mass="36264">MHTLSQLPETCKAGVVSKHGPDFELNIEHVPVPQPGPDQILIKLNVTGLCYSDIHYMLEDLPLPRMRDYDVSSPGHEGAGVVVAVGQDVKGWKIGDRAEVAPTWDTCMSCELCATDLECHCSQAVPTGLKVSGTYQQYITSPARYASRIPDNVDDCAAGPIMCSGSTMFRAIRESNLSVGQWAVFIGAGGGVGHMGIQIAKAMGMRIIGIDAGSEKEKICLSLGCEAFIDFTKSKNLCDDVRTIADGKGAHGVFVVASAPAGYKVAPRMLRIGGVVVCVGMPPSVIGSLTGSRQDTAHALSMAARGLLRPIYEHHDIDELPSAVQKLRQGRVNGRCVVMF</sequence>
<dbReference type="Gene3D" id="3.90.180.10">
    <property type="entry name" value="Medium-chain alcohol dehydrogenases, catalytic domain"/>
    <property type="match status" value="1"/>
</dbReference>
<gene>
    <name evidence="9" type="ORF">POLS_LOCUS2636</name>
</gene>
<evidence type="ECO:0000256" key="7">
    <source>
        <dbReference type="RuleBase" id="RU361277"/>
    </source>
</evidence>
<dbReference type="InterPro" id="IPR011032">
    <property type="entry name" value="GroES-like_sf"/>
</dbReference>
<organism evidence="9 10">
    <name type="scientific">Penicillium olsonii</name>
    <dbReference type="NCBI Taxonomy" id="99116"/>
    <lineage>
        <taxon>Eukaryota</taxon>
        <taxon>Fungi</taxon>
        <taxon>Dikarya</taxon>
        <taxon>Ascomycota</taxon>
        <taxon>Pezizomycotina</taxon>
        <taxon>Eurotiomycetes</taxon>
        <taxon>Eurotiomycetidae</taxon>
        <taxon>Eurotiales</taxon>
        <taxon>Aspergillaceae</taxon>
        <taxon>Penicillium</taxon>
    </lineage>
</organism>
<dbReference type="PANTHER" id="PTHR42940:SF1">
    <property type="entry name" value="ENOYL REDUCTASE (ER) DOMAIN-CONTAINING PROTEIN"/>
    <property type="match status" value="1"/>
</dbReference>
<dbReference type="AlphaFoldDB" id="A0A9W4HIZ5"/>
<comment type="caution">
    <text evidence="9">The sequence shown here is derived from an EMBL/GenBank/DDBJ whole genome shotgun (WGS) entry which is preliminary data.</text>
</comment>
<dbReference type="SUPFAM" id="SSF51735">
    <property type="entry name" value="NAD(P)-binding Rossmann-fold domains"/>
    <property type="match status" value="1"/>
</dbReference>
<dbReference type="OrthoDB" id="4282844at2759"/>
<feature type="domain" description="Enoyl reductase (ER)" evidence="8">
    <location>
        <begin position="20"/>
        <end position="338"/>
    </location>
</feature>
<dbReference type="SUPFAM" id="SSF50129">
    <property type="entry name" value="GroES-like"/>
    <property type="match status" value="1"/>
</dbReference>
<dbReference type="FunFam" id="3.40.50.720:FF:000039">
    <property type="entry name" value="Alcohol dehydrogenase AdhP"/>
    <property type="match status" value="1"/>
</dbReference>
<evidence type="ECO:0000256" key="1">
    <source>
        <dbReference type="ARBA" id="ARBA00001947"/>
    </source>
</evidence>
<dbReference type="Gene3D" id="3.40.50.720">
    <property type="entry name" value="NAD(P)-binding Rossmann-like Domain"/>
    <property type="match status" value="1"/>
</dbReference>
<dbReference type="Pfam" id="PF00107">
    <property type="entry name" value="ADH_zinc_N"/>
    <property type="match status" value="1"/>
</dbReference>
<dbReference type="GO" id="GO:0008270">
    <property type="term" value="F:zinc ion binding"/>
    <property type="evidence" value="ECO:0007669"/>
    <property type="project" value="InterPro"/>
</dbReference>
<keyword evidence="10" id="KW-1185">Reference proteome</keyword>
<dbReference type="GO" id="GO:0004022">
    <property type="term" value="F:alcohol dehydrogenase (NAD+) activity"/>
    <property type="evidence" value="ECO:0007669"/>
    <property type="project" value="TreeGrafter"/>
</dbReference>
<dbReference type="Proteomes" id="UP001153618">
    <property type="component" value="Unassembled WGS sequence"/>
</dbReference>
<reference evidence="9" key="1">
    <citation type="submission" date="2021-07" db="EMBL/GenBank/DDBJ databases">
        <authorList>
            <person name="Branca A.L. A."/>
        </authorList>
    </citation>
    <scope>NUCLEOTIDE SEQUENCE</scope>
</reference>
<dbReference type="GO" id="GO:0005737">
    <property type="term" value="C:cytoplasm"/>
    <property type="evidence" value="ECO:0007669"/>
    <property type="project" value="TreeGrafter"/>
</dbReference>
<evidence type="ECO:0000259" key="8">
    <source>
        <dbReference type="SMART" id="SM00829"/>
    </source>
</evidence>
<keyword evidence="3 7" id="KW-0479">Metal-binding</keyword>
<dbReference type="PANTHER" id="PTHR42940">
    <property type="entry name" value="ALCOHOL DEHYDROGENASE 1-RELATED"/>
    <property type="match status" value="1"/>
</dbReference>
<comment type="cofactor">
    <cofactor evidence="1 7">
        <name>Zn(2+)</name>
        <dbReference type="ChEBI" id="CHEBI:29105"/>
    </cofactor>
</comment>
<keyword evidence="6" id="KW-0520">NAD</keyword>
<comment type="similarity">
    <text evidence="2 7">Belongs to the zinc-containing alcohol dehydrogenase family.</text>
</comment>
<keyword evidence="4 7" id="KW-0862">Zinc</keyword>
<dbReference type="InterPro" id="IPR013149">
    <property type="entry name" value="ADH-like_C"/>
</dbReference>
<evidence type="ECO:0000256" key="2">
    <source>
        <dbReference type="ARBA" id="ARBA00008072"/>
    </source>
</evidence>
<dbReference type="EMBL" id="CAJVOS010000016">
    <property type="protein sequence ID" value="CAG8028504.1"/>
    <property type="molecule type" value="Genomic_DNA"/>
</dbReference>
<evidence type="ECO:0000256" key="3">
    <source>
        <dbReference type="ARBA" id="ARBA00022723"/>
    </source>
</evidence>
<evidence type="ECO:0000256" key="6">
    <source>
        <dbReference type="ARBA" id="ARBA00023027"/>
    </source>
</evidence>
<dbReference type="SMART" id="SM00829">
    <property type="entry name" value="PKS_ER"/>
    <property type="match status" value="1"/>
</dbReference>
<evidence type="ECO:0000313" key="10">
    <source>
        <dbReference type="Proteomes" id="UP001153618"/>
    </source>
</evidence>
<dbReference type="PROSITE" id="PS00059">
    <property type="entry name" value="ADH_ZINC"/>
    <property type="match status" value="1"/>
</dbReference>
<evidence type="ECO:0000256" key="4">
    <source>
        <dbReference type="ARBA" id="ARBA00022833"/>
    </source>
</evidence>
<dbReference type="Pfam" id="PF08240">
    <property type="entry name" value="ADH_N"/>
    <property type="match status" value="1"/>
</dbReference>
<dbReference type="InterPro" id="IPR036291">
    <property type="entry name" value="NAD(P)-bd_dom_sf"/>
</dbReference>
<name>A0A9W4HIZ5_PENOL</name>
<dbReference type="InterPro" id="IPR013154">
    <property type="entry name" value="ADH-like_N"/>
</dbReference>
<evidence type="ECO:0000313" key="9">
    <source>
        <dbReference type="EMBL" id="CAG8028504.1"/>
    </source>
</evidence>
<protein>
    <recommendedName>
        <fullName evidence="8">Enoyl reductase (ER) domain-containing protein</fullName>
    </recommendedName>
</protein>
<evidence type="ECO:0000256" key="5">
    <source>
        <dbReference type="ARBA" id="ARBA00023002"/>
    </source>
</evidence>
<proteinExistence type="inferred from homology"/>
<dbReference type="InterPro" id="IPR020843">
    <property type="entry name" value="ER"/>
</dbReference>